<comment type="similarity">
    <text evidence="1">Belongs to the eukaryotic ribosomal protein eL24 family.</text>
</comment>
<evidence type="ECO:0000313" key="7">
    <source>
        <dbReference type="Proteomes" id="UP001149090"/>
    </source>
</evidence>
<dbReference type="PANTHER" id="PTHR10792:SF1">
    <property type="entry name" value="RIBOSOMAL PROTEIN L24"/>
    <property type="match status" value="1"/>
</dbReference>
<dbReference type="PROSITE" id="PS01073">
    <property type="entry name" value="RIBOSOMAL_L24E"/>
    <property type="match status" value="1"/>
</dbReference>
<dbReference type="GO" id="GO:0002181">
    <property type="term" value="P:cytoplasmic translation"/>
    <property type="evidence" value="ECO:0007669"/>
    <property type="project" value="TreeGrafter"/>
</dbReference>
<gene>
    <name evidence="6" type="ORF">M0811_07622</name>
</gene>
<evidence type="ECO:0000313" key="6">
    <source>
        <dbReference type="EMBL" id="KAJ5075269.1"/>
    </source>
</evidence>
<feature type="domain" description="Large ribosomal subunit protein eL24-related N-terminal" evidence="5">
    <location>
        <begin position="1"/>
        <end position="63"/>
    </location>
</feature>
<evidence type="ECO:0000256" key="2">
    <source>
        <dbReference type="ARBA" id="ARBA00022980"/>
    </source>
</evidence>
<dbReference type="GO" id="GO:0022625">
    <property type="term" value="C:cytosolic large ribosomal subunit"/>
    <property type="evidence" value="ECO:0007669"/>
    <property type="project" value="TreeGrafter"/>
</dbReference>
<sequence>MKLEICSFSGTKIVPGRGMRFVRSDGKSFIFFSKKCYSLFDNKKNPRKIAWTQFYRRIHKKNEDAFIKKKKTRRVQKYQRGIEGASIEQIKARRQQKPEVRQQLREEAIKELKARKQQKEEQRKKLSQQKKKVSKDTKVAQKISNREKKKMQKSQNRGKVSQQSGKRY</sequence>
<feature type="region of interest" description="Disordered" evidence="4">
    <location>
        <begin position="113"/>
        <end position="168"/>
    </location>
</feature>
<dbReference type="FunFam" id="2.30.170.20:FF:000003">
    <property type="entry name" value="60S ribosomal protein L24"/>
    <property type="match status" value="1"/>
</dbReference>
<dbReference type="InterPro" id="IPR038630">
    <property type="entry name" value="L24e/L24_sf"/>
</dbReference>
<keyword evidence="3" id="KW-0687">Ribonucleoprotein</keyword>
<feature type="compositionally biased region" description="Polar residues" evidence="4">
    <location>
        <begin position="153"/>
        <end position="168"/>
    </location>
</feature>
<evidence type="ECO:0000256" key="4">
    <source>
        <dbReference type="SAM" id="MobiDB-lite"/>
    </source>
</evidence>
<comment type="caution">
    <text evidence="6">The sequence shown here is derived from an EMBL/GenBank/DDBJ whole genome shotgun (WGS) entry which is preliminary data.</text>
</comment>
<dbReference type="GO" id="GO:0003735">
    <property type="term" value="F:structural constituent of ribosome"/>
    <property type="evidence" value="ECO:0007669"/>
    <property type="project" value="InterPro"/>
</dbReference>
<dbReference type="PANTHER" id="PTHR10792">
    <property type="entry name" value="60S RIBOSOMAL PROTEIN L24"/>
    <property type="match status" value="1"/>
</dbReference>
<proteinExistence type="inferred from homology"/>
<evidence type="ECO:0000259" key="5">
    <source>
        <dbReference type="Pfam" id="PF01246"/>
    </source>
</evidence>
<dbReference type="SUPFAM" id="SSF57716">
    <property type="entry name" value="Glucocorticoid receptor-like (DNA-binding domain)"/>
    <property type="match status" value="1"/>
</dbReference>
<dbReference type="Gene3D" id="6.10.250.1270">
    <property type="match status" value="1"/>
</dbReference>
<name>A0A9Q0RE06_ANAIG</name>
<protein>
    <submittedName>
        <fullName evidence="6">60S ribosomal protein L24</fullName>
    </submittedName>
</protein>
<organism evidence="6 7">
    <name type="scientific">Anaeramoeba ignava</name>
    <name type="common">Anaerobic marine amoeba</name>
    <dbReference type="NCBI Taxonomy" id="1746090"/>
    <lineage>
        <taxon>Eukaryota</taxon>
        <taxon>Metamonada</taxon>
        <taxon>Anaeramoebidae</taxon>
        <taxon>Anaeramoeba</taxon>
    </lineage>
</organism>
<reference evidence="6" key="1">
    <citation type="submission" date="2022-10" db="EMBL/GenBank/DDBJ databases">
        <title>Novel sulphate-reducing endosymbionts in the free-living metamonad Anaeramoeba.</title>
        <authorList>
            <person name="Jerlstrom-Hultqvist J."/>
            <person name="Cepicka I."/>
            <person name="Gallot-Lavallee L."/>
            <person name="Salas-Leiva D."/>
            <person name="Curtis B.A."/>
            <person name="Zahonova K."/>
            <person name="Pipaliya S."/>
            <person name="Dacks J."/>
            <person name="Roger A.J."/>
        </authorList>
    </citation>
    <scope>NUCLEOTIDE SEQUENCE</scope>
    <source>
        <strain evidence="6">BMAN</strain>
    </source>
</reference>
<dbReference type="AlphaFoldDB" id="A0A9Q0RE06"/>
<dbReference type="EMBL" id="JAPDFW010000066">
    <property type="protein sequence ID" value="KAJ5075269.1"/>
    <property type="molecule type" value="Genomic_DNA"/>
</dbReference>
<dbReference type="InterPro" id="IPR000988">
    <property type="entry name" value="Ribosomal_eL24-rel_N"/>
</dbReference>
<keyword evidence="2 6" id="KW-0689">Ribosomal protein</keyword>
<dbReference type="OrthoDB" id="1727108at2759"/>
<dbReference type="OMA" id="PGHGKKM"/>
<dbReference type="InterPro" id="IPR056366">
    <property type="entry name" value="Ribosomal_eL24"/>
</dbReference>
<keyword evidence="7" id="KW-1185">Reference proteome</keyword>
<evidence type="ECO:0000256" key="3">
    <source>
        <dbReference type="ARBA" id="ARBA00023274"/>
    </source>
</evidence>
<dbReference type="InterPro" id="IPR023442">
    <property type="entry name" value="Ribosomal_eL24_CS"/>
</dbReference>
<dbReference type="Proteomes" id="UP001149090">
    <property type="component" value="Unassembled WGS sequence"/>
</dbReference>
<accession>A0A9Q0RE06</accession>
<evidence type="ECO:0000256" key="1">
    <source>
        <dbReference type="ARBA" id="ARBA00005647"/>
    </source>
</evidence>
<feature type="compositionally biased region" description="Basic and acidic residues" evidence="4">
    <location>
        <begin position="113"/>
        <end position="124"/>
    </location>
</feature>
<dbReference type="Pfam" id="PF01246">
    <property type="entry name" value="Ribosomal_L24e"/>
    <property type="match status" value="1"/>
</dbReference>
<dbReference type="CDD" id="cd00472">
    <property type="entry name" value="Ribosomal_L24e_L24"/>
    <property type="match status" value="1"/>
</dbReference>
<dbReference type="GO" id="GO:0003729">
    <property type="term" value="F:mRNA binding"/>
    <property type="evidence" value="ECO:0007669"/>
    <property type="project" value="TreeGrafter"/>
</dbReference>
<dbReference type="Gene3D" id="2.30.170.20">
    <property type="entry name" value="Ribosomal protein L24e"/>
    <property type="match status" value="1"/>
</dbReference>